<dbReference type="RefSeq" id="WP_147275588.1">
    <property type="nucleotide sequence ID" value="NZ_QASA01000001.1"/>
</dbReference>
<evidence type="ECO:0000313" key="2">
    <source>
        <dbReference type="Proteomes" id="UP000253919"/>
    </source>
</evidence>
<dbReference type="Proteomes" id="UP000253919">
    <property type="component" value="Unassembled WGS sequence"/>
</dbReference>
<dbReference type="EMBL" id="QASA01000001">
    <property type="protein sequence ID" value="RDC61820.1"/>
    <property type="molecule type" value="Genomic_DNA"/>
</dbReference>
<dbReference type="SUPFAM" id="SSF48452">
    <property type="entry name" value="TPR-like"/>
    <property type="match status" value="1"/>
</dbReference>
<comment type="caution">
    <text evidence="1">The sequence shown here is derived from an EMBL/GenBank/DDBJ whole genome shotgun (WGS) entry which is preliminary data.</text>
</comment>
<evidence type="ECO:0008006" key="3">
    <source>
        <dbReference type="Google" id="ProtNLM"/>
    </source>
</evidence>
<dbReference type="OrthoDB" id="1100079at2"/>
<proteinExistence type="predicted"/>
<keyword evidence="2" id="KW-1185">Reference proteome</keyword>
<organism evidence="1 2">
    <name type="scientific">Adhaeribacter pallidiroseus</name>
    <dbReference type="NCBI Taxonomy" id="2072847"/>
    <lineage>
        <taxon>Bacteria</taxon>
        <taxon>Pseudomonadati</taxon>
        <taxon>Bacteroidota</taxon>
        <taxon>Cytophagia</taxon>
        <taxon>Cytophagales</taxon>
        <taxon>Hymenobacteraceae</taxon>
        <taxon>Adhaeribacter</taxon>
    </lineage>
</organism>
<dbReference type="PROSITE" id="PS51257">
    <property type="entry name" value="PROKAR_LIPOPROTEIN"/>
    <property type="match status" value="1"/>
</dbReference>
<evidence type="ECO:0000313" key="1">
    <source>
        <dbReference type="EMBL" id="RDC61820.1"/>
    </source>
</evidence>
<gene>
    <name evidence="1" type="ORF">AHMF7616_00409</name>
</gene>
<protein>
    <recommendedName>
        <fullName evidence="3">RagB/SusD family nutrient uptake outer membrane protein</fullName>
    </recommendedName>
</protein>
<dbReference type="InterPro" id="IPR011990">
    <property type="entry name" value="TPR-like_helical_dom_sf"/>
</dbReference>
<accession>A0A369QBV4</accession>
<name>A0A369QBV4_9BACT</name>
<dbReference type="Gene3D" id="1.25.40.390">
    <property type="match status" value="1"/>
</dbReference>
<reference evidence="1 2" key="1">
    <citation type="submission" date="2018-04" db="EMBL/GenBank/DDBJ databases">
        <title>Adhaeribacter sp. HMF7616 genome sequencing and assembly.</title>
        <authorList>
            <person name="Kang H."/>
            <person name="Kang J."/>
            <person name="Cha I."/>
            <person name="Kim H."/>
            <person name="Joh K."/>
        </authorList>
    </citation>
    <scope>NUCLEOTIDE SEQUENCE [LARGE SCALE GENOMIC DNA]</scope>
    <source>
        <strain evidence="1 2">HMF7616</strain>
    </source>
</reference>
<dbReference type="AlphaFoldDB" id="A0A369QBV4"/>
<sequence>MIHKYIFAGALVTLTLFSGCKEDFLDRPPLDALTSETFYQTDAQVLASTAPLYNVVWKSYHDQASFHLGDIRGGPLGIRGVLREP</sequence>